<dbReference type="EMBL" id="JADJMH010000002">
    <property type="protein sequence ID" value="MBK7674212.1"/>
    <property type="molecule type" value="Genomic_DNA"/>
</dbReference>
<dbReference type="AlphaFoldDB" id="A0A935UF36"/>
<organism evidence="1 2">
    <name type="scientific">Candidatus Accumulibacter proximus</name>
    <dbReference type="NCBI Taxonomy" id="2954385"/>
    <lineage>
        <taxon>Bacteria</taxon>
        <taxon>Pseudomonadati</taxon>
        <taxon>Pseudomonadota</taxon>
        <taxon>Betaproteobacteria</taxon>
        <taxon>Candidatus Accumulibacter</taxon>
    </lineage>
</organism>
<evidence type="ECO:0000313" key="2">
    <source>
        <dbReference type="Proteomes" id="UP000697998"/>
    </source>
</evidence>
<comment type="caution">
    <text evidence="1">The sequence shown here is derived from an EMBL/GenBank/DDBJ whole genome shotgun (WGS) entry which is preliminary data.</text>
</comment>
<evidence type="ECO:0000313" key="1">
    <source>
        <dbReference type="EMBL" id="MBK7674212.1"/>
    </source>
</evidence>
<reference evidence="1 2" key="1">
    <citation type="submission" date="2020-10" db="EMBL/GenBank/DDBJ databases">
        <title>Connecting structure to function with the recovery of over 1000 high-quality activated sludge metagenome-assembled genomes encoding full-length rRNA genes using long-read sequencing.</title>
        <authorList>
            <person name="Singleton C.M."/>
            <person name="Petriglieri F."/>
            <person name="Kristensen J.M."/>
            <person name="Kirkegaard R.H."/>
            <person name="Michaelsen T.Y."/>
            <person name="Andersen M.H."/>
            <person name="Karst S.M."/>
            <person name="Dueholm M.S."/>
            <person name="Nielsen P.H."/>
            <person name="Albertsen M."/>
        </authorList>
    </citation>
    <scope>NUCLEOTIDE SEQUENCE [LARGE SCALE GENOMIC DNA]</scope>
    <source>
        <strain evidence="1">EsbW_18-Q3-R4-48_BATAC.285</strain>
    </source>
</reference>
<protein>
    <submittedName>
        <fullName evidence="1">Uncharacterized protein</fullName>
    </submittedName>
</protein>
<dbReference type="Proteomes" id="UP000697998">
    <property type="component" value="Unassembled WGS sequence"/>
</dbReference>
<proteinExistence type="predicted"/>
<gene>
    <name evidence="1" type="ORF">IPJ27_05275</name>
</gene>
<name>A0A935UF36_9PROT</name>
<sequence length="114" mass="13031">MNYLLRAPKFPVIVDTGEQLIAAKTKAQFEKRIRNIPFNGKDKVPIIDRTAEAFALYPEKEFVAPQMAIRRWTKASIIDLYNERRPTNAPEMGKRSLGNRSLEQIVSETVDLLA</sequence>
<accession>A0A935UF36</accession>